<dbReference type="EMBL" id="JARKIE010000004">
    <property type="protein sequence ID" value="KAJ7708216.1"/>
    <property type="molecule type" value="Genomic_DNA"/>
</dbReference>
<organism evidence="2 3">
    <name type="scientific">Mycena rosella</name>
    <name type="common">Pink bonnet</name>
    <name type="synonym">Agaricus rosellus</name>
    <dbReference type="NCBI Taxonomy" id="1033263"/>
    <lineage>
        <taxon>Eukaryota</taxon>
        <taxon>Fungi</taxon>
        <taxon>Dikarya</taxon>
        <taxon>Basidiomycota</taxon>
        <taxon>Agaricomycotina</taxon>
        <taxon>Agaricomycetes</taxon>
        <taxon>Agaricomycetidae</taxon>
        <taxon>Agaricales</taxon>
        <taxon>Marasmiineae</taxon>
        <taxon>Mycenaceae</taxon>
        <taxon>Mycena</taxon>
    </lineage>
</organism>
<evidence type="ECO:0000313" key="2">
    <source>
        <dbReference type="EMBL" id="KAJ7708216.1"/>
    </source>
</evidence>
<name>A0AAD7GYY0_MYCRO</name>
<protein>
    <submittedName>
        <fullName evidence="2">Uncharacterized protein</fullName>
    </submittedName>
</protein>
<accession>A0AAD7GYY0</accession>
<feature type="transmembrane region" description="Helical" evidence="1">
    <location>
        <begin position="159"/>
        <end position="182"/>
    </location>
</feature>
<reference evidence="2" key="1">
    <citation type="submission" date="2023-03" db="EMBL/GenBank/DDBJ databases">
        <title>Massive genome expansion in bonnet fungi (Mycena s.s.) driven by repeated elements and novel gene families across ecological guilds.</title>
        <authorList>
            <consortium name="Lawrence Berkeley National Laboratory"/>
            <person name="Harder C.B."/>
            <person name="Miyauchi S."/>
            <person name="Viragh M."/>
            <person name="Kuo A."/>
            <person name="Thoen E."/>
            <person name="Andreopoulos B."/>
            <person name="Lu D."/>
            <person name="Skrede I."/>
            <person name="Drula E."/>
            <person name="Henrissat B."/>
            <person name="Morin E."/>
            <person name="Kohler A."/>
            <person name="Barry K."/>
            <person name="LaButti K."/>
            <person name="Morin E."/>
            <person name="Salamov A."/>
            <person name="Lipzen A."/>
            <person name="Mereny Z."/>
            <person name="Hegedus B."/>
            <person name="Baldrian P."/>
            <person name="Stursova M."/>
            <person name="Weitz H."/>
            <person name="Taylor A."/>
            <person name="Grigoriev I.V."/>
            <person name="Nagy L.G."/>
            <person name="Martin F."/>
            <person name="Kauserud H."/>
        </authorList>
    </citation>
    <scope>NUCLEOTIDE SEQUENCE</scope>
    <source>
        <strain evidence="2">CBHHK067</strain>
    </source>
</reference>
<proteinExistence type="predicted"/>
<evidence type="ECO:0000313" key="3">
    <source>
        <dbReference type="Proteomes" id="UP001221757"/>
    </source>
</evidence>
<dbReference type="AlphaFoldDB" id="A0AAD7GYY0"/>
<feature type="transmembrane region" description="Helical" evidence="1">
    <location>
        <begin position="77"/>
        <end position="97"/>
    </location>
</feature>
<sequence length="276" mass="30319">MFVLASIGLGGNAKFNEMTFIDDCIIPGGPNTFTFEFFSTPVNIMALVAYILMSWLADGLVIPVFPSPFFNNYKYWLSAFPALVYLGSVVSFILLIISSTKPDDPFWSADSVQFGTAYWSLSIALNILLTISIVIRIWFVRRQIRTLLGTQHSGQYISIAAMLIESAALYAVWSTVFLVSYARQSPLENILLPAQGQIQVIAPLLILFRVAQGRAWSRNTLYTTKGSSGSNHGIQMSDFTARGGGEASYGTQQELKVNMTTDTIQSDPSGHKVSAV</sequence>
<evidence type="ECO:0000256" key="1">
    <source>
        <dbReference type="SAM" id="Phobius"/>
    </source>
</evidence>
<feature type="transmembrane region" description="Helical" evidence="1">
    <location>
        <begin position="117"/>
        <end position="139"/>
    </location>
</feature>
<keyword evidence="1" id="KW-0812">Transmembrane</keyword>
<keyword evidence="1" id="KW-0472">Membrane</keyword>
<comment type="caution">
    <text evidence="2">The sequence shown here is derived from an EMBL/GenBank/DDBJ whole genome shotgun (WGS) entry which is preliminary data.</text>
</comment>
<dbReference type="Proteomes" id="UP001221757">
    <property type="component" value="Unassembled WGS sequence"/>
</dbReference>
<feature type="transmembrane region" description="Helical" evidence="1">
    <location>
        <begin position="194"/>
        <end position="211"/>
    </location>
</feature>
<feature type="transmembrane region" description="Helical" evidence="1">
    <location>
        <begin position="44"/>
        <end position="65"/>
    </location>
</feature>
<keyword evidence="1" id="KW-1133">Transmembrane helix</keyword>
<gene>
    <name evidence="2" type="ORF">B0H17DRAFT_1273970</name>
</gene>
<keyword evidence="3" id="KW-1185">Reference proteome</keyword>